<reference evidence="1 2" key="1">
    <citation type="submission" date="2013-09" db="EMBL/GenBank/DDBJ databases">
        <title>Corchorus capsularis genome sequencing.</title>
        <authorList>
            <person name="Alam M."/>
            <person name="Haque M.S."/>
            <person name="Islam M.S."/>
            <person name="Emdad E.M."/>
            <person name="Islam M.M."/>
            <person name="Ahmed B."/>
            <person name="Halim A."/>
            <person name="Hossen Q.M.M."/>
            <person name="Hossain M.Z."/>
            <person name="Ahmed R."/>
            <person name="Khan M.M."/>
            <person name="Islam R."/>
            <person name="Rashid M.M."/>
            <person name="Khan S.A."/>
            <person name="Rahman M.S."/>
            <person name="Alam M."/>
        </authorList>
    </citation>
    <scope>NUCLEOTIDE SEQUENCE [LARGE SCALE GENOMIC DNA]</scope>
    <source>
        <strain evidence="2">cv. CVL-1</strain>
        <tissue evidence="1">Whole seedling</tissue>
    </source>
</reference>
<dbReference type="EMBL" id="AWWV01012769">
    <property type="protein sequence ID" value="OMO64589.1"/>
    <property type="molecule type" value="Genomic_DNA"/>
</dbReference>
<comment type="caution">
    <text evidence="1">The sequence shown here is derived from an EMBL/GenBank/DDBJ whole genome shotgun (WGS) entry which is preliminary data.</text>
</comment>
<accession>A0A1R3H2M4</accession>
<dbReference type="Gramene" id="OMO64589">
    <property type="protein sequence ID" value="OMO64589"/>
    <property type="gene ID" value="CCACVL1_21655"/>
</dbReference>
<dbReference type="AlphaFoldDB" id="A0A1R3H2M4"/>
<name>A0A1R3H2M4_COCAP</name>
<protein>
    <submittedName>
        <fullName evidence="1">Uncharacterized protein</fullName>
    </submittedName>
</protein>
<feature type="non-terminal residue" evidence="1">
    <location>
        <position position="1"/>
    </location>
</feature>
<keyword evidence="2" id="KW-1185">Reference proteome</keyword>
<evidence type="ECO:0000313" key="2">
    <source>
        <dbReference type="Proteomes" id="UP000188268"/>
    </source>
</evidence>
<evidence type="ECO:0000313" key="1">
    <source>
        <dbReference type="EMBL" id="OMO64589.1"/>
    </source>
</evidence>
<gene>
    <name evidence="1" type="ORF">CCACVL1_21655</name>
</gene>
<dbReference type="Proteomes" id="UP000188268">
    <property type="component" value="Unassembled WGS sequence"/>
</dbReference>
<organism evidence="1 2">
    <name type="scientific">Corchorus capsularis</name>
    <name type="common">Jute</name>
    <dbReference type="NCBI Taxonomy" id="210143"/>
    <lineage>
        <taxon>Eukaryota</taxon>
        <taxon>Viridiplantae</taxon>
        <taxon>Streptophyta</taxon>
        <taxon>Embryophyta</taxon>
        <taxon>Tracheophyta</taxon>
        <taxon>Spermatophyta</taxon>
        <taxon>Magnoliopsida</taxon>
        <taxon>eudicotyledons</taxon>
        <taxon>Gunneridae</taxon>
        <taxon>Pentapetalae</taxon>
        <taxon>rosids</taxon>
        <taxon>malvids</taxon>
        <taxon>Malvales</taxon>
        <taxon>Malvaceae</taxon>
        <taxon>Grewioideae</taxon>
        <taxon>Apeibeae</taxon>
        <taxon>Corchorus</taxon>
    </lineage>
</organism>
<sequence length="99" mass="11253">PEPPPEAEANSVFIEQSKAVRKDEDIFCKEPNGFPATCSFDSTLTPRRVHSPAPVTHRHRARPFEFTLARGLAFLFQRVDTCARRIPLDGVDRQRTNFS</sequence>
<proteinExistence type="predicted"/>